<evidence type="ECO:0000256" key="4">
    <source>
        <dbReference type="SAM" id="MobiDB-lite"/>
    </source>
</evidence>
<dbReference type="Proteomes" id="UP000683557">
    <property type="component" value="Chromosome"/>
</dbReference>
<dbReference type="InterPro" id="IPR058624">
    <property type="entry name" value="MdtA-like_HH"/>
</dbReference>
<feature type="domain" description="Multidrug resistance protein MdtA-like beta-barrel" evidence="7">
    <location>
        <begin position="213"/>
        <end position="303"/>
    </location>
</feature>
<dbReference type="Pfam" id="PF25917">
    <property type="entry name" value="BSH_RND"/>
    <property type="match status" value="1"/>
</dbReference>
<evidence type="ECO:0000259" key="8">
    <source>
        <dbReference type="Pfam" id="PF25967"/>
    </source>
</evidence>
<name>A0ABX8J2J8_9BACT</name>
<dbReference type="InterPro" id="IPR006143">
    <property type="entry name" value="RND_pump_MFP"/>
</dbReference>
<evidence type="ECO:0000259" key="7">
    <source>
        <dbReference type="Pfam" id="PF25944"/>
    </source>
</evidence>
<dbReference type="Pfam" id="PF25944">
    <property type="entry name" value="Beta-barrel_RND"/>
    <property type="match status" value="1"/>
</dbReference>
<feature type="coiled-coil region" evidence="3">
    <location>
        <begin position="145"/>
        <end position="172"/>
    </location>
</feature>
<organism evidence="9 10">
    <name type="scientific">Geomonas oryzisoli</name>
    <dbReference type="NCBI Taxonomy" id="2847992"/>
    <lineage>
        <taxon>Bacteria</taxon>
        <taxon>Pseudomonadati</taxon>
        <taxon>Thermodesulfobacteriota</taxon>
        <taxon>Desulfuromonadia</taxon>
        <taxon>Geobacterales</taxon>
        <taxon>Geobacteraceae</taxon>
        <taxon>Geomonas</taxon>
    </lineage>
</organism>
<evidence type="ECO:0000256" key="2">
    <source>
        <dbReference type="ARBA" id="ARBA00009477"/>
    </source>
</evidence>
<dbReference type="PANTHER" id="PTHR30158">
    <property type="entry name" value="ACRA/E-RELATED COMPONENT OF DRUG EFFLUX TRANSPORTER"/>
    <property type="match status" value="1"/>
</dbReference>
<dbReference type="EMBL" id="CP076723">
    <property type="protein sequence ID" value="QWV91724.1"/>
    <property type="molecule type" value="Genomic_DNA"/>
</dbReference>
<reference evidence="9 10" key="1">
    <citation type="submission" date="2021-06" db="EMBL/GenBank/DDBJ databases">
        <title>Gemonas diversity in paddy soil.</title>
        <authorList>
            <person name="Liu G."/>
        </authorList>
    </citation>
    <scope>NUCLEOTIDE SEQUENCE [LARGE SCALE GENOMIC DNA]</scope>
    <source>
        <strain evidence="9 10">RG10</strain>
    </source>
</reference>
<dbReference type="NCBIfam" id="TIGR01730">
    <property type="entry name" value="RND_mfp"/>
    <property type="match status" value="1"/>
</dbReference>
<comment type="similarity">
    <text evidence="2">Belongs to the membrane fusion protein (MFP) (TC 8.A.1) family.</text>
</comment>
<comment type="subcellular location">
    <subcellularLocation>
        <location evidence="1">Cell envelope</location>
    </subcellularLocation>
</comment>
<feature type="domain" description="Multidrug resistance protein MdtA-like alpha-helical hairpin" evidence="5">
    <location>
        <begin position="107"/>
        <end position="176"/>
    </location>
</feature>
<accession>A0ABX8J2J8</accession>
<dbReference type="Pfam" id="PF25967">
    <property type="entry name" value="RND-MFP_C"/>
    <property type="match status" value="1"/>
</dbReference>
<proteinExistence type="inferred from homology"/>
<sequence length="425" mass="44161">MQIKYRAQLLSVVVVLSGSLLLSGCGKKQQQAGGPPMGPPEVGVIEVKPERVALTTELPGRTSPYLIAEVRPQVSGIILKRVFTEGSDVKAGQVLYQIDPATYQAAYASAKASEARAEANVLPAKLKEERFRELVKINAVSKQDYDAAYAALKQAEADVASAKAAVETARINLAYTKVTAPISGRIGRSTVTDGALVTASQATALATIQQLSTMYVDVTQSSSDMLKLNRSLATGLLKRDQAGQARVKLLLEDGTPYPVTGSLKFSDVTVDQSTGSITVRAVFPNPKQTLLPGMFVRAVLEEGINESAILIPQRGVTRNAAGQAIVMVVGAENKVEPRPIQVARTVGDAWLVSSGLKGGEKVILEGLQKARPGTQVKVVPFQSPEGQGGPGAGAPAAAGQGGQGAAGAKAAAPGAPAAPAQPQKK</sequence>
<feature type="domain" description="Multidrug resistance protein MdtA-like barrel-sandwich hybrid" evidence="6">
    <location>
        <begin position="67"/>
        <end position="209"/>
    </location>
</feature>
<keyword evidence="10" id="KW-1185">Reference proteome</keyword>
<dbReference type="InterPro" id="IPR058627">
    <property type="entry name" value="MdtA-like_C"/>
</dbReference>
<dbReference type="RefSeq" id="WP_216798560.1">
    <property type="nucleotide sequence ID" value="NZ_CP076723.1"/>
</dbReference>
<dbReference type="PROSITE" id="PS51257">
    <property type="entry name" value="PROKAR_LIPOPROTEIN"/>
    <property type="match status" value="1"/>
</dbReference>
<evidence type="ECO:0000256" key="1">
    <source>
        <dbReference type="ARBA" id="ARBA00004196"/>
    </source>
</evidence>
<evidence type="ECO:0000259" key="6">
    <source>
        <dbReference type="Pfam" id="PF25917"/>
    </source>
</evidence>
<dbReference type="InterPro" id="IPR058626">
    <property type="entry name" value="MdtA-like_b-barrel"/>
</dbReference>
<dbReference type="PANTHER" id="PTHR30158:SF3">
    <property type="entry name" value="MULTIDRUG EFFLUX PUMP SUBUNIT ACRA-RELATED"/>
    <property type="match status" value="1"/>
</dbReference>
<evidence type="ECO:0000313" key="9">
    <source>
        <dbReference type="EMBL" id="QWV91724.1"/>
    </source>
</evidence>
<keyword evidence="3" id="KW-0175">Coiled coil</keyword>
<protein>
    <submittedName>
        <fullName evidence="9">Efflux RND transporter periplasmic adaptor subunit</fullName>
    </submittedName>
</protein>
<feature type="region of interest" description="Disordered" evidence="4">
    <location>
        <begin position="379"/>
        <end position="425"/>
    </location>
</feature>
<evidence type="ECO:0000256" key="3">
    <source>
        <dbReference type="SAM" id="Coils"/>
    </source>
</evidence>
<evidence type="ECO:0000259" key="5">
    <source>
        <dbReference type="Pfam" id="PF25876"/>
    </source>
</evidence>
<gene>
    <name evidence="9" type="ORF">KP004_10805</name>
</gene>
<feature type="domain" description="Multidrug resistance protein MdtA-like C-terminal permuted SH3" evidence="8">
    <location>
        <begin position="308"/>
        <end position="369"/>
    </location>
</feature>
<evidence type="ECO:0000313" key="10">
    <source>
        <dbReference type="Proteomes" id="UP000683557"/>
    </source>
</evidence>
<feature type="compositionally biased region" description="Low complexity" evidence="4">
    <location>
        <begin position="406"/>
        <end position="425"/>
    </location>
</feature>
<dbReference type="InterPro" id="IPR058625">
    <property type="entry name" value="MdtA-like_BSH"/>
</dbReference>
<dbReference type="Pfam" id="PF25876">
    <property type="entry name" value="HH_MFP_RND"/>
    <property type="match status" value="1"/>
</dbReference>